<accession>A0A9P0WYK7</accession>
<dbReference type="Proteomes" id="UP001152562">
    <property type="component" value="Unassembled WGS sequence"/>
</dbReference>
<keyword evidence="3" id="KW-1185">Reference proteome</keyword>
<evidence type="ECO:0000256" key="1">
    <source>
        <dbReference type="SAM" id="MobiDB-lite"/>
    </source>
</evidence>
<feature type="region of interest" description="Disordered" evidence="1">
    <location>
        <begin position="1"/>
        <end position="41"/>
    </location>
</feature>
<comment type="caution">
    <text evidence="2">The sequence shown here is derived from an EMBL/GenBank/DDBJ whole genome shotgun (WGS) entry which is preliminary data.</text>
</comment>
<name>A0A9P0WYK7_PIEBR</name>
<dbReference type="EMBL" id="CALOZG010000001">
    <property type="protein sequence ID" value="CAH3908100.1"/>
    <property type="molecule type" value="Genomic_DNA"/>
</dbReference>
<protein>
    <submittedName>
        <fullName evidence="2">Uncharacterized protein</fullName>
    </submittedName>
</protein>
<gene>
    <name evidence="2" type="ORF">PIBRA_LOCUS956</name>
</gene>
<dbReference type="AlphaFoldDB" id="A0A9P0WYK7"/>
<evidence type="ECO:0000313" key="2">
    <source>
        <dbReference type="EMBL" id="CAH3908100.1"/>
    </source>
</evidence>
<evidence type="ECO:0000313" key="3">
    <source>
        <dbReference type="Proteomes" id="UP001152562"/>
    </source>
</evidence>
<reference evidence="2" key="1">
    <citation type="submission" date="2022-05" db="EMBL/GenBank/DDBJ databases">
        <authorList>
            <person name="Okamura Y."/>
        </authorList>
    </citation>
    <scope>NUCLEOTIDE SEQUENCE</scope>
</reference>
<proteinExistence type="predicted"/>
<sequence>MASIARVHYHHSGHSRAACGRPSPDGIPSMPGVSRPHCRLQQDPLAEPLQIPPTGWGVQGSMTRVCGAKGGSGAASVASSAPELRFVSRAPTAHERVRVITDG</sequence>
<organism evidence="2 3">
    <name type="scientific">Pieris brassicae</name>
    <name type="common">White butterfly</name>
    <name type="synonym">Large white butterfly</name>
    <dbReference type="NCBI Taxonomy" id="7116"/>
    <lineage>
        <taxon>Eukaryota</taxon>
        <taxon>Metazoa</taxon>
        <taxon>Ecdysozoa</taxon>
        <taxon>Arthropoda</taxon>
        <taxon>Hexapoda</taxon>
        <taxon>Insecta</taxon>
        <taxon>Pterygota</taxon>
        <taxon>Neoptera</taxon>
        <taxon>Endopterygota</taxon>
        <taxon>Lepidoptera</taxon>
        <taxon>Glossata</taxon>
        <taxon>Ditrysia</taxon>
        <taxon>Papilionoidea</taxon>
        <taxon>Pieridae</taxon>
        <taxon>Pierinae</taxon>
        <taxon>Pieris</taxon>
    </lineage>
</organism>